<reference evidence="7 8" key="1">
    <citation type="submission" date="2019-02" db="EMBL/GenBank/DDBJ databases">
        <title>Genome sequencing of the rare red list fungi Hericium alpestre (H. flagellum).</title>
        <authorList>
            <person name="Buettner E."/>
            <person name="Kellner H."/>
        </authorList>
    </citation>
    <scope>NUCLEOTIDE SEQUENCE [LARGE SCALE GENOMIC DNA]</scope>
    <source>
        <strain evidence="7 8">DSM 108284</strain>
    </source>
</reference>
<dbReference type="EMBL" id="SFCI01000025">
    <property type="protein sequence ID" value="TFY83495.1"/>
    <property type="molecule type" value="Genomic_DNA"/>
</dbReference>
<evidence type="ECO:0000256" key="2">
    <source>
        <dbReference type="ARBA" id="ARBA00022771"/>
    </source>
</evidence>
<organism evidence="7 8">
    <name type="scientific">Hericium alpestre</name>
    <dbReference type="NCBI Taxonomy" id="135208"/>
    <lineage>
        <taxon>Eukaryota</taxon>
        <taxon>Fungi</taxon>
        <taxon>Dikarya</taxon>
        <taxon>Basidiomycota</taxon>
        <taxon>Agaricomycotina</taxon>
        <taxon>Agaricomycetes</taxon>
        <taxon>Russulales</taxon>
        <taxon>Hericiaceae</taxon>
        <taxon>Hericium</taxon>
    </lineage>
</organism>
<name>A0A4Z0A9V5_9AGAM</name>
<keyword evidence="3" id="KW-0862">Zinc</keyword>
<feature type="region of interest" description="Disordered" evidence="5">
    <location>
        <begin position="1"/>
        <end position="21"/>
    </location>
</feature>
<proteinExistence type="predicted"/>
<comment type="caution">
    <text evidence="7">The sequence shown here is derived from an EMBL/GenBank/DDBJ whole genome shotgun (WGS) entry which is preliminary data.</text>
</comment>
<evidence type="ECO:0000313" key="8">
    <source>
        <dbReference type="Proteomes" id="UP000298061"/>
    </source>
</evidence>
<evidence type="ECO:0000256" key="4">
    <source>
        <dbReference type="PROSITE-ProRule" id="PRU00134"/>
    </source>
</evidence>
<accession>A0A4Z0A9V5</accession>
<feature type="domain" description="MYND-type" evidence="6">
    <location>
        <begin position="421"/>
        <end position="462"/>
    </location>
</feature>
<evidence type="ECO:0000256" key="5">
    <source>
        <dbReference type="SAM" id="MobiDB-lite"/>
    </source>
</evidence>
<dbReference type="InterPro" id="IPR002893">
    <property type="entry name" value="Znf_MYND"/>
</dbReference>
<dbReference type="Pfam" id="PF01753">
    <property type="entry name" value="zf-MYND"/>
    <property type="match status" value="1"/>
</dbReference>
<dbReference type="SUPFAM" id="SSF144232">
    <property type="entry name" value="HIT/MYND zinc finger-like"/>
    <property type="match status" value="1"/>
</dbReference>
<dbReference type="GO" id="GO:0008270">
    <property type="term" value="F:zinc ion binding"/>
    <property type="evidence" value="ECO:0007669"/>
    <property type="project" value="UniProtKB-KW"/>
</dbReference>
<dbReference type="PROSITE" id="PS50865">
    <property type="entry name" value="ZF_MYND_2"/>
    <property type="match status" value="1"/>
</dbReference>
<keyword evidence="2 4" id="KW-0863">Zinc-finger</keyword>
<evidence type="ECO:0000313" key="7">
    <source>
        <dbReference type="EMBL" id="TFY83495.1"/>
    </source>
</evidence>
<dbReference type="OrthoDB" id="3040823at2759"/>
<dbReference type="Proteomes" id="UP000298061">
    <property type="component" value="Unassembled WGS sequence"/>
</dbReference>
<gene>
    <name evidence="7" type="ORF">EWM64_g512</name>
</gene>
<feature type="compositionally biased region" description="Basic and acidic residues" evidence="5">
    <location>
        <begin position="8"/>
        <end position="18"/>
    </location>
</feature>
<evidence type="ECO:0000256" key="3">
    <source>
        <dbReference type="ARBA" id="ARBA00022833"/>
    </source>
</evidence>
<dbReference type="AlphaFoldDB" id="A0A4Z0A9V5"/>
<dbReference type="Gene3D" id="1.10.220.160">
    <property type="match status" value="1"/>
</dbReference>
<dbReference type="STRING" id="135208.A0A4Z0A9V5"/>
<evidence type="ECO:0000259" key="6">
    <source>
        <dbReference type="PROSITE" id="PS50865"/>
    </source>
</evidence>
<dbReference type="Gene3D" id="6.10.140.2220">
    <property type="match status" value="1"/>
</dbReference>
<keyword evidence="8" id="KW-1185">Reference proteome</keyword>
<protein>
    <recommendedName>
        <fullName evidence="6">MYND-type domain-containing protein</fullName>
    </recommendedName>
</protein>
<keyword evidence="1" id="KW-0479">Metal-binding</keyword>
<evidence type="ECO:0000256" key="1">
    <source>
        <dbReference type="ARBA" id="ARBA00022723"/>
    </source>
</evidence>
<sequence length="670" mass="74079">MLPMSEADFARASREIQRNPKQAIKAAREGNSLQIKMIANNVQAIPQLQTPEVVEMLVSHLDASKCPDPTKTAAPRSPATVAADRAHGAIMALGNFGPLLQAENAALLQPIKDGWRGIARWMAFFYTLNTNPHMGSPAQRKSSLEVIAYALYSFTQDDALQTMISATPGMISLTTKLWMQEDAGALPLLLPMPVCSAAFHHVLFVATDAMLDEVVQAAGGKASTVAELGLGRLRALLDKPQVDPKHVHAYIDALIAVSRSRKHPLRRTILGKGGVGLAAKALLRLSATRLDEENIPAVTTCFGFISNLIEAGDGIPYVRQAVQQGLLQAFVNVSPSFNRLDAEARRFTLRLIKDTIPRYLVYRSVIVAVDAAMRALETPEDHKKIDKSPVADSWYQTKKLAHERLLIKWRSDAMKREVAHCDYCRKKAPKDSLKRCTGCGTTLYCSKECQVSGWKKSHKAECKLKKEELRVLQDDAIRKEDRLFHHHLAIRDARHNMPRLHSIAARDFSGIPKANLGMSIDYTVVPPTYSVFALDKHDLSKDIKPGTSRVTEARSESILEKAQMSGGKTTLIESKICVGEGCSIVMTLTAQSVWESAERWEEEEWRWHQNEGGDEDTMPTSVDEIDLMMARNAIRGFLQAHGSGCTSVSTVSVVLTFGRQNLRRDGSDIC</sequence>